<keyword evidence="1" id="KW-0472">Membrane</keyword>
<evidence type="ECO:0008006" key="4">
    <source>
        <dbReference type="Google" id="ProtNLM"/>
    </source>
</evidence>
<reference evidence="2 3" key="1">
    <citation type="submission" date="2021-12" db="EMBL/GenBank/DDBJ databases">
        <title>Genome sequence of Kibdelosporangium philippinense ATCC 49844.</title>
        <authorList>
            <person name="Fedorov E.A."/>
            <person name="Omeragic M."/>
            <person name="Shalygina K.F."/>
            <person name="Maclea K.S."/>
        </authorList>
    </citation>
    <scope>NUCLEOTIDE SEQUENCE [LARGE SCALE GENOMIC DNA]</scope>
    <source>
        <strain evidence="2 3">ATCC 49844</strain>
    </source>
</reference>
<accession>A0ABS8ZRE8</accession>
<evidence type="ECO:0000256" key="1">
    <source>
        <dbReference type="SAM" id="Phobius"/>
    </source>
</evidence>
<feature type="transmembrane region" description="Helical" evidence="1">
    <location>
        <begin position="27"/>
        <end position="48"/>
    </location>
</feature>
<gene>
    <name evidence="2" type="ORF">LWC34_46920</name>
</gene>
<protein>
    <recommendedName>
        <fullName evidence="4">DUF4157 domain-containing protein</fullName>
    </recommendedName>
</protein>
<keyword evidence="3" id="KW-1185">Reference proteome</keyword>
<organism evidence="2 3">
    <name type="scientific">Kibdelosporangium philippinense</name>
    <dbReference type="NCBI Taxonomy" id="211113"/>
    <lineage>
        <taxon>Bacteria</taxon>
        <taxon>Bacillati</taxon>
        <taxon>Actinomycetota</taxon>
        <taxon>Actinomycetes</taxon>
        <taxon>Pseudonocardiales</taxon>
        <taxon>Pseudonocardiaceae</taxon>
        <taxon>Kibdelosporangium</taxon>
    </lineage>
</organism>
<evidence type="ECO:0000313" key="3">
    <source>
        <dbReference type="Proteomes" id="UP001521150"/>
    </source>
</evidence>
<proteinExistence type="predicted"/>
<feature type="transmembrane region" description="Helical" evidence="1">
    <location>
        <begin position="60"/>
        <end position="78"/>
    </location>
</feature>
<keyword evidence="1" id="KW-0812">Transmembrane</keyword>
<evidence type="ECO:0000313" key="2">
    <source>
        <dbReference type="EMBL" id="MCE7010289.1"/>
    </source>
</evidence>
<dbReference type="EMBL" id="JAJVCN010000004">
    <property type="protein sequence ID" value="MCE7010289.1"/>
    <property type="molecule type" value="Genomic_DNA"/>
</dbReference>
<comment type="caution">
    <text evidence="2">The sequence shown here is derived from an EMBL/GenBank/DDBJ whole genome shotgun (WGS) entry which is preliminary data.</text>
</comment>
<name>A0ABS8ZRE8_9PSEU</name>
<dbReference type="RefSeq" id="WP_233731867.1">
    <property type="nucleotide sequence ID" value="NZ_JAJVCN010000004.1"/>
</dbReference>
<sequence length="277" mass="29873">MTIQLTRQGGAPLPLPAKPRRFTARAVAWWAACLLCGGIVGLVLAIVGTAHNHRPSRRRAVLVVAAASLQVVLAGFFVTTTVATRPPICPEVVNVTPTQMARWGVDTGGTWQTIRTVVNAPVSGGVLLYSSLNDGTVCRSALNGLTLARANDGFARAGTMYGTVYLTSTENDMTRRQVMRASEHESVHVTQWAVSTLFSGPLTFPVLYAADEAFFPGSHNHFEQMAGLQDGGYDEPEDAPPALERLLFLACGLFAGYLARRRIIARPRPDRVKETTA</sequence>
<keyword evidence="1" id="KW-1133">Transmembrane helix</keyword>
<dbReference type="Proteomes" id="UP001521150">
    <property type="component" value="Unassembled WGS sequence"/>
</dbReference>